<dbReference type="OrthoDB" id="6305173at2"/>
<reference evidence="2 3" key="1">
    <citation type="submission" date="2016-10" db="EMBL/GenBank/DDBJ databases">
        <authorList>
            <person name="de Groot N.N."/>
        </authorList>
    </citation>
    <scope>NUCLEOTIDE SEQUENCE [LARGE SCALE GENOMIC DNA]</scope>
    <source>
        <strain evidence="2 3">DSM 29439</strain>
    </source>
</reference>
<dbReference type="InterPro" id="IPR028992">
    <property type="entry name" value="Hedgehog/Intein_dom"/>
</dbReference>
<sequence length="350" mass="38227">MSISIYGAFRSDTTMSNDTATYATIGSRFRISSYSKISISDGADGTIISGDNVINESPNDPSQTYNGEVFIWDYTIQVTDGSNIYEVGVMDWDANGNGSFQWPGAEQGYFIAFLNGDIPPLNTNLRVVAVTDNGPSIPASSVVPCFVVGTMIDTPHGPRQIETLGVGDEVLTLDNGPQKIRWIGKRELSLRELLKKPKLTPIRITAGALGANLPLRDLCVSPQHRVLVRSPIAKRMFGGEEALIPAHKLIEIPGIFIDTVDAPVTYMHMLFDSHEIVLSEGAPTESLFTGKEALKSVGDAAYDEIMTLFPELAAADYVPRMARFCPPKGKHMKTLVRRHVSNQKPLLAMQ</sequence>
<accession>A0A1I0P4M9</accession>
<dbReference type="AlphaFoldDB" id="A0A1I0P4M9"/>
<gene>
    <name evidence="2" type="ORF">SAMN05444851_1348</name>
</gene>
<proteinExistence type="predicted"/>
<dbReference type="STRING" id="1173584.SAMN05444851_1348"/>
<keyword evidence="3" id="KW-1185">Reference proteome</keyword>
<organism evidence="2 3">
    <name type="scientific">Aliiroseovarius sediminilitoris</name>
    <dbReference type="NCBI Taxonomy" id="1173584"/>
    <lineage>
        <taxon>Bacteria</taxon>
        <taxon>Pseudomonadati</taxon>
        <taxon>Pseudomonadota</taxon>
        <taxon>Alphaproteobacteria</taxon>
        <taxon>Rhodobacterales</taxon>
        <taxon>Paracoccaceae</taxon>
        <taxon>Aliiroseovarius</taxon>
    </lineage>
</organism>
<protein>
    <submittedName>
        <fullName evidence="2">Hint domain-containing protein</fullName>
    </submittedName>
</protein>
<name>A0A1I0P4M9_9RHOB</name>
<evidence type="ECO:0000313" key="2">
    <source>
        <dbReference type="EMBL" id="SEW09288.1"/>
    </source>
</evidence>
<feature type="domain" description="Hedgehog/Intein (Hint)" evidence="1">
    <location>
        <begin position="144"/>
        <end position="290"/>
    </location>
</feature>
<evidence type="ECO:0000259" key="1">
    <source>
        <dbReference type="Pfam" id="PF13403"/>
    </source>
</evidence>
<dbReference type="InterPro" id="IPR036844">
    <property type="entry name" value="Hint_dom_sf"/>
</dbReference>
<dbReference type="EMBL" id="FOJB01000001">
    <property type="protein sequence ID" value="SEW09288.1"/>
    <property type="molecule type" value="Genomic_DNA"/>
</dbReference>
<dbReference type="Pfam" id="PF13403">
    <property type="entry name" value="Hint_2"/>
    <property type="match status" value="1"/>
</dbReference>
<dbReference type="SUPFAM" id="SSF51294">
    <property type="entry name" value="Hedgehog/intein (Hint) domain"/>
    <property type="match status" value="1"/>
</dbReference>
<evidence type="ECO:0000313" key="3">
    <source>
        <dbReference type="Proteomes" id="UP000199650"/>
    </source>
</evidence>
<dbReference type="Gene3D" id="2.170.16.10">
    <property type="entry name" value="Hedgehog/Intein (Hint) domain"/>
    <property type="match status" value="1"/>
</dbReference>
<dbReference type="Proteomes" id="UP000199650">
    <property type="component" value="Unassembled WGS sequence"/>
</dbReference>